<sequence>MAHSSNPSSPHDRDTFVQIPLTHGGLEGLGQASSDFFNTNNSANRDNDSPMHDSYSAANGHLVQGSTQNNTPNHNNNNNNSNGGRRAKNHPNLDRLHTQNLSSLRPNQGQERAKQDNHSERTVSSHRRLRADGAVLNPNKLRPKTSALTTSICSTIEPTDCASFNGISRMIHRHYSRVDYVRSEADLLRESFLIGNIKFSRWAFLPAAFCFQAVCGTLYAWSVFNSLIDNELYSTDGTPTEVHRAAITFYIALGCFGVSSSLTGPWLERHGPRKAGLMGATLFLMGNLVTAVGIYVKQISLVYIGYGILGGLGLGISYISPVSSLQKWFPDRRGVAAGLAVSGFGAGSIVMAKIPDPLSAAVGLPITFVILGVGYFVIMVACAFVFRVPPPGYVVNGLNVWAQRVDIITTDADEMTTPTEFDVQELGMKLGQQQQQQQQQQQPGLFDRPDSTVVPGGNNSVVHLQSLHPLHPLARRSLDDNMPVPLSPVSASGATMVPGAASITTSSRRNSAKTAVRTNFDPSISMNLMESFYSREFRLMYIMFLGNTMAGVVIISRLANIATDIFGHDKDSASTIVSINGGFNLVGRLAFASLSDRIGRKNSYVLMLVSQAIILSSLPFIMRSETNWAFLMTIWILTSCYGGGFGCIPAFLCDMFGPSNIGPLHGVILTSWSVSSVGAGLLFTFVYNHLLETGYTVHDSYIYTVNLNWILAFVVVGLVVGFFVRTELRDRLLPTVPGEFFHSRVCGRILRFGRFGFRWVSKEQEQQEWAAYVMQRQLEDEQGHSHQKHGGGVGGGGRGGDKEKC</sequence>
<feature type="transmembrane region" description="Helical" evidence="4">
    <location>
        <begin position="539"/>
        <end position="560"/>
    </location>
</feature>
<dbReference type="Proteomes" id="UP000717515">
    <property type="component" value="Unassembled WGS sequence"/>
</dbReference>
<protein>
    <recommendedName>
        <fullName evidence="7">Major facilitator superfamily (MFS) profile domain-containing protein</fullName>
    </recommendedName>
</protein>
<dbReference type="Pfam" id="PF07690">
    <property type="entry name" value="MFS_1"/>
    <property type="match status" value="1"/>
</dbReference>
<dbReference type="Gene3D" id="1.20.1250.20">
    <property type="entry name" value="MFS general substrate transporter like domains"/>
    <property type="match status" value="2"/>
</dbReference>
<dbReference type="GO" id="GO:0016020">
    <property type="term" value="C:membrane"/>
    <property type="evidence" value="ECO:0007669"/>
    <property type="project" value="UniProtKB-SubCell"/>
</dbReference>
<gene>
    <name evidence="5" type="ORF">KVV02_004283</name>
</gene>
<dbReference type="AlphaFoldDB" id="A0A9P7ZXU3"/>
<feature type="compositionally biased region" description="Polar residues" evidence="3">
    <location>
        <begin position="31"/>
        <end position="44"/>
    </location>
</feature>
<comment type="subcellular location">
    <subcellularLocation>
        <location evidence="1">Membrane</location>
        <topology evidence="1">Multi-pass membrane protein</topology>
    </subcellularLocation>
</comment>
<evidence type="ECO:0000256" key="1">
    <source>
        <dbReference type="ARBA" id="ARBA00004141"/>
    </source>
</evidence>
<keyword evidence="4" id="KW-0472">Membrane</keyword>
<comment type="similarity">
    <text evidence="2">Belongs to the major facilitator superfamily. Monocarboxylate porter (TC 2.A.1.13) family.</text>
</comment>
<keyword evidence="4" id="KW-0812">Transmembrane</keyword>
<feature type="region of interest" description="Disordered" evidence="3">
    <location>
        <begin position="782"/>
        <end position="805"/>
    </location>
</feature>
<feature type="transmembrane region" description="Helical" evidence="4">
    <location>
        <begin position="664"/>
        <end position="687"/>
    </location>
</feature>
<evidence type="ECO:0000313" key="6">
    <source>
        <dbReference type="Proteomes" id="UP000717515"/>
    </source>
</evidence>
<proteinExistence type="inferred from homology"/>
<accession>A0A9P7ZXU3</accession>
<evidence type="ECO:0008006" key="7">
    <source>
        <dbReference type="Google" id="ProtNLM"/>
    </source>
</evidence>
<feature type="transmembrane region" description="Helical" evidence="4">
    <location>
        <begin position="275"/>
        <end position="296"/>
    </location>
</feature>
<feature type="compositionally biased region" description="Low complexity" evidence="3">
    <location>
        <begin position="432"/>
        <end position="442"/>
    </location>
</feature>
<reference evidence="5" key="1">
    <citation type="submission" date="2021-07" db="EMBL/GenBank/DDBJ databases">
        <title>Draft genome of Mortierella alpina, strain LL118, isolated from an aspen leaf litter sample.</title>
        <authorList>
            <person name="Yang S."/>
            <person name="Vinatzer B.A."/>
        </authorList>
    </citation>
    <scope>NUCLEOTIDE SEQUENCE</scope>
    <source>
        <strain evidence="5">LL118</strain>
    </source>
</reference>
<feature type="compositionally biased region" description="Basic and acidic residues" evidence="3">
    <location>
        <begin position="111"/>
        <end position="123"/>
    </location>
</feature>
<dbReference type="InterPro" id="IPR011701">
    <property type="entry name" value="MFS"/>
</dbReference>
<dbReference type="PANTHER" id="PTHR11360">
    <property type="entry name" value="MONOCARBOXYLATE TRANSPORTER"/>
    <property type="match status" value="1"/>
</dbReference>
<feature type="transmembrane region" description="Helical" evidence="4">
    <location>
        <begin position="572"/>
        <end position="591"/>
    </location>
</feature>
<feature type="transmembrane region" description="Helical" evidence="4">
    <location>
        <begin position="242"/>
        <end position="263"/>
    </location>
</feature>
<organism evidence="5 6">
    <name type="scientific">Mortierella alpina</name>
    <name type="common">Oleaginous fungus</name>
    <name type="synonym">Mortierella renispora</name>
    <dbReference type="NCBI Taxonomy" id="64518"/>
    <lineage>
        <taxon>Eukaryota</taxon>
        <taxon>Fungi</taxon>
        <taxon>Fungi incertae sedis</taxon>
        <taxon>Mucoromycota</taxon>
        <taxon>Mortierellomycotina</taxon>
        <taxon>Mortierellomycetes</taxon>
        <taxon>Mortierellales</taxon>
        <taxon>Mortierellaceae</taxon>
        <taxon>Mortierella</taxon>
    </lineage>
</organism>
<dbReference type="EMBL" id="JAIFTL010000255">
    <property type="protein sequence ID" value="KAG9320818.1"/>
    <property type="molecule type" value="Genomic_DNA"/>
</dbReference>
<feature type="region of interest" description="Disordered" evidence="3">
    <location>
        <begin position="24"/>
        <end position="127"/>
    </location>
</feature>
<dbReference type="InterPro" id="IPR050327">
    <property type="entry name" value="Proton-linked_MCT"/>
</dbReference>
<evidence type="ECO:0000313" key="5">
    <source>
        <dbReference type="EMBL" id="KAG9320818.1"/>
    </source>
</evidence>
<feature type="transmembrane region" description="Helical" evidence="4">
    <location>
        <begin position="202"/>
        <end position="222"/>
    </location>
</feature>
<feature type="region of interest" description="Disordered" evidence="3">
    <location>
        <begin position="429"/>
        <end position="452"/>
    </location>
</feature>
<feature type="transmembrane region" description="Helical" evidence="4">
    <location>
        <begin position="628"/>
        <end position="652"/>
    </location>
</feature>
<feature type="transmembrane region" description="Helical" evidence="4">
    <location>
        <begin position="302"/>
        <end position="322"/>
    </location>
</feature>
<dbReference type="PANTHER" id="PTHR11360:SF317">
    <property type="entry name" value="MAJOR FACILITATOR SUPERFAMILY (MFS) PROFILE DOMAIN-CONTAINING PROTEIN-RELATED"/>
    <property type="match status" value="1"/>
</dbReference>
<dbReference type="GO" id="GO:0022857">
    <property type="term" value="F:transmembrane transporter activity"/>
    <property type="evidence" value="ECO:0007669"/>
    <property type="project" value="InterPro"/>
</dbReference>
<dbReference type="InterPro" id="IPR036259">
    <property type="entry name" value="MFS_trans_sf"/>
</dbReference>
<dbReference type="CDD" id="cd17353">
    <property type="entry name" value="MFS_OFA_like"/>
    <property type="match status" value="1"/>
</dbReference>
<name>A0A9P7ZXU3_MORAP</name>
<evidence type="ECO:0000256" key="3">
    <source>
        <dbReference type="SAM" id="MobiDB-lite"/>
    </source>
</evidence>
<feature type="compositionally biased region" description="Polar residues" evidence="3">
    <location>
        <begin position="98"/>
        <end position="110"/>
    </location>
</feature>
<feature type="transmembrane region" description="Helical" evidence="4">
    <location>
        <begin position="603"/>
        <end position="622"/>
    </location>
</feature>
<keyword evidence="4" id="KW-1133">Transmembrane helix</keyword>
<evidence type="ECO:0000256" key="2">
    <source>
        <dbReference type="ARBA" id="ARBA00006727"/>
    </source>
</evidence>
<evidence type="ECO:0000256" key="4">
    <source>
        <dbReference type="SAM" id="Phobius"/>
    </source>
</evidence>
<feature type="transmembrane region" description="Helical" evidence="4">
    <location>
        <begin position="360"/>
        <end position="386"/>
    </location>
</feature>
<comment type="caution">
    <text evidence="5">The sequence shown here is derived from an EMBL/GenBank/DDBJ whole genome shotgun (WGS) entry which is preliminary data.</text>
</comment>
<dbReference type="SUPFAM" id="SSF103473">
    <property type="entry name" value="MFS general substrate transporter"/>
    <property type="match status" value="1"/>
</dbReference>
<feature type="transmembrane region" description="Helical" evidence="4">
    <location>
        <begin position="707"/>
        <end position="724"/>
    </location>
</feature>
<feature type="compositionally biased region" description="Low complexity" evidence="3">
    <location>
        <begin position="69"/>
        <end position="82"/>
    </location>
</feature>